<accession>A0A1C4H1I1</accession>
<organism evidence="2 3">
    <name type="scientific">Bifidobacterium commune</name>
    <dbReference type="NCBI Taxonomy" id="1505727"/>
    <lineage>
        <taxon>Bacteria</taxon>
        <taxon>Bacillati</taxon>
        <taxon>Actinomycetota</taxon>
        <taxon>Actinomycetes</taxon>
        <taxon>Bifidobacteriales</taxon>
        <taxon>Bifidobacteriaceae</taxon>
        <taxon>Bifidobacterium</taxon>
    </lineage>
</organism>
<dbReference type="Proteomes" id="UP000242610">
    <property type="component" value="Unassembled WGS sequence"/>
</dbReference>
<dbReference type="AlphaFoldDB" id="A0A1C4H1I1"/>
<name>A0A1C4H1I1_9BIFI</name>
<keyword evidence="1" id="KW-0472">Membrane</keyword>
<keyword evidence="3" id="KW-1185">Reference proteome</keyword>
<dbReference type="EMBL" id="FMBL01000001">
    <property type="protein sequence ID" value="SCC78814.1"/>
    <property type="molecule type" value="Genomic_DNA"/>
</dbReference>
<feature type="transmembrane region" description="Helical" evidence="1">
    <location>
        <begin position="14"/>
        <end position="36"/>
    </location>
</feature>
<protein>
    <submittedName>
        <fullName evidence="2">Uncharacterized protein</fullName>
    </submittedName>
</protein>
<evidence type="ECO:0000313" key="2">
    <source>
        <dbReference type="EMBL" id="SCC78814.1"/>
    </source>
</evidence>
<evidence type="ECO:0000313" key="3">
    <source>
        <dbReference type="Proteomes" id="UP000242610"/>
    </source>
</evidence>
<keyword evidence="1" id="KW-1133">Transmembrane helix</keyword>
<gene>
    <name evidence="2" type="ORF">GA0061077_0434</name>
</gene>
<reference evidence="3" key="1">
    <citation type="submission" date="2016-08" db="EMBL/GenBank/DDBJ databases">
        <authorList>
            <person name="Varghese N."/>
            <person name="Submissions Spin"/>
        </authorList>
    </citation>
    <scope>NUCLEOTIDE SEQUENCE [LARGE SCALE GENOMIC DNA]</scope>
    <source>
        <strain evidence="3">R-52791</strain>
    </source>
</reference>
<feature type="transmembrane region" description="Helical" evidence="1">
    <location>
        <begin position="48"/>
        <end position="70"/>
    </location>
</feature>
<sequence length="130" mass="14534">MKTGNMIFNILPGALWVAALFWSLGICAICIANGALRKRTDSRKVPTVQWSVVIMQVVSLVLCCVPYGIYKICHAKISNQIRYLYASSGIPSAVLLGVFFIGELVLMYLQARRAQYDIIDDVLAKRHQRS</sequence>
<dbReference type="STRING" id="1505727.GA0061077_0434"/>
<proteinExistence type="predicted"/>
<feature type="transmembrane region" description="Helical" evidence="1">
    <location>
        <begin position="90"/>
        <end position="109"/>
    </location>
</feature>
<evidence type="ECO:0000256" key="1">
    <source>
        <dbReference type="SAM" id="Phobius"/>
    </source>
</evidence>
<keyword evidence="1" id="KW-0812">Transmembrane</keyword>